<feature type="domain" description="Teneurin-like YD-shell" evidence="2">
    <location>
        <begin position="46"/>
        <end position="120"/>
    </location>
</feature>
<dbReference type="Pfam" id="PF25023">
    <property type="entry name" value="TEN_YD-shell"/>
    <property type="match status" value="1"/>
</dbReference>
<accession>A0ABW5R6F4</accession>
<sequence length="360" mass="41865">MKTSRVEVLDFAWLVLYISTNPFYSTENDKSRVLQNLLSGEIEYQYDYDIFGNPILTIETYSNAIRYAGEFYDEETGLYYLRARYYNAYTGRFISEDSYWGEDTNPLSLNLYTYAHNDPIRYIDPSGHASEIPDWLDWNRDGVLDSREDKSAFDKDGDSIADWNQGDSNWTYDEEYGWSYKKARSDIPEWLDWDRDGKVDTDEDMIHFDQDNNDVADWLEKDTDQDWVYTEENGWDHKSILSKGFHGPTAEEIRSIYDLYSPNYEENEMYTARGIPNSSVFDDLVYYLLNPDSLSSGGVKASAYTRGTGNAGDMADSFNSKWSENAKKFAEEYVSQLEGVYAFMHLKKRILPMDYTGLLA</sequence>
<evidence type="ECO:0000313" key="3">
    <source>
        <dbReference type="EMBL" id="MFD2670652.1"/>
    </source>
</evidence>
<keyword evidence="4" id="KW-1185">Reference proteome</keyword>
<protein>
    <submittedName>
        <fullName evidence="3">RHS repeat-associated core domain-containing protein</fullName>
    </submittedName>
</protein>
<organism evidence="3 4">
    <name type="scientific">Marinicrinis sediminis</name>
    <dbReference type="NCBI Taxonomy" id="1652465"/>
    <lineage>
        <taxon>Bacteria</taxon>
        <taxon>Bacillati</taxon>
        <taxon>Bacillota</taxon>
        <taxon>Bacilli</taxon>
        <taxon>Bacillales</taxon>
        <taxon>Paenibacillaceae</taxon>
    </lineage>
</organism>
<dbReference type="InterPro" id="IPR022385">
    <property type="entry name" value="Rhs_assc_core"/>
</dbReference>
<dbReference type="NCBIfam" id="TIGR03696">
    <property type="entry name" value="Rhs_assc_core"/>
    <property type="match status" value="1"/>
</dbReference>
<gene>
    <name evidence="3" type="ORF">ACFSUC_03395</name>
</gene>
<dbReference type="PANTHER" id="PTHR32305:SF15">
    <property type="entry name" value="PROTEIN RHSA-RELATED"/>
    <property type="match status" value="1"/>
</dbReference>
<dbReference type="InterPro" id="IPR050708">
    <property type="entry name" value="T6SS_VgrG/RHS"/>
</dbReference>
<dbReference type="Gene3D" id="2.180.10.10">
    <property type="entry name" value="RHS repeat-associated core"/>
    <property type="match status" value="1"/>
</dbReference>
<reference evidence="4" key="1">
    <citation type="journal article" date="2019" name="Int. J. Syst. Evol. Microbiol.">
        <title>The Global Catalogue of Microorganisms (GCM) 10K type strain sequencing project: providing services to taxonomists for standard genome sequencing and annotation.</title>
        <authorList>
            <consortium name="The Broad Institute Genomics Platform"/>
            <consortium name="The Broad Institute Genome Sequencing Center for Infectious Disease"/>
            <person name="Wu L."/>
            <person name="Ma J."/>
        </authorList>
    </citation>
    <scope>NUCLEOTIDE SEQUENCE [LARGE SCALE GENOMIC DNA]</scope>
    <source>
        <strain evidence="4">KCTC 33676</strain>
    </source>
</reference>
<evidence type="ECO:0000259" key="2">
    <source>
        <dbReference type="Pfam" id="PF25023"/>
    </source>
</evidence>
<proteinExistence type="predicted"/>
<keyword evidence="1" id="KW-0677">Repeat</keyword>
<dbReference type="RefSeq" id="WP_379928067.1">
    <property type="nucleotide sequence ID" value="NZ_JBHUMM010000005.1"/>
</dbReference>
<dbReference type="PANTHER" id="PTHR32305">
    <property type="match status" value="1"/>
</dbReference>
<dbReference type="Proteomes" id="UP001597497">
    <property type="component" value="Unassembled WGS sequence"/>
</dbReference>
<name>A0ABW5R6F4_9BACL</name>
<evidence type="ECO:0000313" key="4">
    <source>
        <dbReference type="Proteomes" id="UP001597497"/>
    </source>
</evidence>
<evidence type="ECO:0000256" key="1">
    <source>
        <dbReference type="ARBA" id="ARBA00022737"/>
    </source>
</evidence>
<dbReference type="InterPro" id="IPR056823">
    <property type="entry name" value="TEN-like_YD-shell"/>
</dbReference>
<comment type="caution">
    <text evidence="3">The sequence shown here is derived from an EMBL/GenBank/DDBJ whole genome shotgun (WGS) entry which is preliminary data.</text>
</comment>
<dbReference type="EMBL" id="JBHUMM010000005">
    <property type="protein sequence ID" value="MFD2670652.1"/>
    <property type="molecule type" value="Genomic_DNA"/>
</dbReference>